<protein>
    <submittedName>
        <fullName evidence="8">Acyl-CoA dehydrogenase fadE25</fullName>
    </submittedName>
</protein>
<dbReference type="InterPro" id="IPR036250">
    <property type="entry name" value="AcylCo_DH-like_C"/>
</dbReference>
<dbReference type="InterPro" id="IPR017938">
    <property type="entry name" value="Riboflavin_synthase-like_b-brl"/>
</dbReference>
<dbReference type="PROSITE" id="PS51384">
    <property type="entry name" value="FAD_FR"/>
    <property type="match status" value="1"/>
</dbReference>
<feature type="binding site" evidence="6">
    <location>
        <position position="617"/>
    </location>
    <ligand>
        <name>FAD</name>
        <dbReference type="ChEBI" id="CHEBI:57692"/>
    </ligand>
</feature>
<dbReference type="PRINTS" id="PR00406">
    <property type="entry name" value="CYTB5RDTASE"/>
</dbReference>
<dbReference type="Pfam" id="PF00175">
    <property type="entry name" value="NAD_binding_1"/>
    <property type="match status" value="1"/>
</dbReference>
<keyword evidence="4 6" id="KW-0274">FAD</keyword>
<dbReference type="AlphaFoldDB" id="A0A6A7FXG2"/>
<feature type="binding site" evidence="6">
    <location>
        <position position="591"/>
    </location>
    <ligand>
        <name>FAD</name>
        <dbReference type="ChEBI" id="CHEBI:57692"/>
    </ligand>
</feature>
<evidence type="ECO:0000256" key="5">
    <source>
        <dbReference type="ARBA" id="ARBA00023002"/>
    </source>
</evidence>
<dbReference type="SUPFAM" id="SSF52343">
    <property type="entry name" value="Ferredoxin reductase-like, C-terminal NADP-linked domain"/>
    <property type="match status" value="1"/>
</dbReference>
<dbReference type="InterPro" id="IPR013786">
    <property type="entry name" value="AcylCoA_DH/ox_N"/>
</dbReference>
<dbReference type="Gene3D" id="1.20.140.10">
    <property type="entry name" value="Butyryl-CoA Dehydrogenase, subunit A, domain 3"/>
    <property type="match status" value="1"/>
</dbReference>
<evidence type="ECO:0000259" key="7">
    <source>
        <dbReference type="PROSITE" id="PS51384"/>
    </source>
</evidence>
<dbReference type="InterPro" id="IPR009100">
    <property type="entry name" value="AcylCoA_DH/oxidase_NM_dom_sf"/>
</dbReference>
<dbReference type="InterPro" id="IPR001433">
    <property type="entry name" value="OxRdtase_FAD/NAD-bd"/>
</dbReference>
<feature type="binding site" evidence="6">
    <location>
        <position position="618"/>
    </location>
    <ligand>
        <name>FAD</name>
        <dbReference type="ChEBI" id="CHEBI:57692"/>
    </ligand>
</feature>
<feature type="domain" description="FAD-binding FR-type" evidence="7">
    <location>
        <begin position="539"/>
        <end position="642"/>
    </location>
</feature>
<name>A0A6A7FXG2_9CRUS</name>
<dbReference type="Gene3D" id="1.10.540.10">
    <property type="entry name" value="Acyl-CoA dehydrogenase/oxidase, N-terminal domain"/>
    <property type="match status" value="1"/>
</dbReference>
<dbReference type="SUPFAM" id="SSF63380">
    <property type="entry name" value="Riboflavin synthase domain-like"/>
    <property type="match status" value="1"/>
</dbReference>
<accession>A0A6A7FXG2</accession>
<dbReference type="InterPro" id="IPR037069">
    <property type="entry name" value="AcylCoA_DH/ox_N_sf"/>
</dbReference>
<evidence type="ECO:0000256" key="6">
    <source>
        <dbReference type="PIRSR" id="PIRSR601834-1"/>
    </source>
</evidence>
<dbReference type="Gene3D" id="2.40.110.10">
    <property type="entry name" value="Butyryl-CoA Dehydrogenase, subunit A, domain 2"/>
    <property type="match status" value="1"/>
</dbReference>
<evidence type="ECO:0000256" key="4">
    <source>
        <dbReference type="ARBA" id="ARBA00022827"/>
    </source>
</evidence>
<proteinExistence type="evidence at transcript level"/>
<dbReference type="SUPFAM" id="SSF47203">
    <property type="entry name" value="Acyl-CoA dehydrogenase C-terminal domain-like"/>
    <property type="match status" value="1"/>
</dbReference>
<comment type="similarity">
    <text evidence="2">Belongs to the flavoprotein pyridine nucleotide cytochrome reductase family.</text>
</comment>
<evidence type="ECO:0000256" key="2">
    <source>
        <dbReference type="ARBA" id="ARBA00006105"/>
    </source>
</evidence>
<dbReference type="Gene3D" id="3.40.50.80">
    <property type="entry name" value="Nucleotide-binding domain of ferredoxin-NADP reductase (FNR) module"/>
    <property type="match status" value="1"/>
</dbReference>
<sequence length="801" mass="89451">MKETITNGTMNGNGIHEVTNNLKNNSSNRECIPKSWGTKEFWGCGSEYDPDWVLTGQQKTLRDKLIELCRTTIRPRAVECDTDYKYPRESLDSLASLGLLGLIIPKELGGMGENHVCCAMVIETIARYGCPSTAMVYTMHLVGCSMLLLGCHQRPHVQQLLRRINKDKLIGTSVHSDPATGGHNWFPLSSKCALVDERTVKLLKFGAWATSAGYADWYGVQIVSPKFDGDFTNLSCFVVYRDDVRASSDDWSALGMHGNMSGPIIIEGKVSTDQMLGNFGDGQRIGEEAAGPFFYLCSSACWNGISMASMDLARKHTTRRAHADVGMRVCDYPIVQDYFGGCLSSTNSCRGMLLLLCQGLDQATDNCNWNRYADPKWNPRENFKVWLWQSKLETSENVIKVTQTMLKACGGTGYKSDLGVERLMRDGFAGCVMSASSELLRGNLGKSMLLGIESLDCWQMHCNERVLHNELNKMDLHAKKALMAKLQKEVKIEEIKESLNHPYQDTDFENPFNTMPPHYVDKTIITSDGIRHEPGLHPNKWTTLELVSRTEVSDKMALFVFGLPSESDHTGLLPGQYLAVQATIAGKKHLRYFSPISKPNDFGQIELALRFETHGIISQFFQNLKVGSEMEFMGPCGGFEYESNTLDELTLIASGGGITPGLQVIRCIMSDKKDNTEVNLIYYSDNYQDILYREELDEFAAVDGRLTVVHTLGDAPPHWTGPEGFIDADIIGRFVTKPNGRKHKIVLCGGPTMVLSCLYAFKALHFESEQIFTYGQFGTEQIRKVYGRNVKLSGHRCDNTL</sequence>
<dbReference type="GO" id="GO:0050660">
    <property type="term" value="F:flavin adenine dinucleotide binding"/>
    <property type="evidence" value="ECO:0007669"/>
    <property type="project" value="InterPro"/>
</dbReference>
<dbReference type="InterPro" id="IPR008333">
    <property type="entry name" value="Cbr1-like_FAD-bd_dom"/>
</dbReference>
<dbReference type="Pfam" id="PF00970">
    <property type="entry name" value="FAD_binding_6"/>
    <property type="match status" value="1"/>
</dbReference>
<keyword evidence="5" id="KW-0560">Oxidoreductase</keyword>
<dbReference type="GO" id="GO:0005783">
    <property type="term" value="C:endoplasmic reticulum"/>
    <property type="evidence" value="ECO:0007669"/>
    <property type="project" value="TreeGrafter"/>
</dbReference>
<dbReference type="InterPro" id="IPR039261">
    <property type="entry name" value="FNR_nucleotide-bd"/>
</dbReference>
<evidence type="ECO:0000256" key="1">
    <source>
        <dbReference type="ARBA" id="ARBA00001974"/>
    </source>
</evidence>
<dbReference type="InterPro" id="IPR001834">
    <property type="entry name" value="CBR-like"/>
</dbReference>
<feature type="binding site" evidence="6">
    <location>
        <position position="659"/>
    </location>
    <ligand>
        <name>FAD</name>
        <dbReference type="ChEBI" id="CHEBI:57692"/>
    </ligand>
</feature>
<dbReference type="PANTHER" id="PTHR19370:SF184">
    <property type="entry name" value="NADH-CYTOCHROME B5 REDUCTASE-LIKE"/>
    <property type="match status" value="1"/>
</dbReference>
<comment type="cofactor">
    <cofactor evidence="1 6">
        <name>FAD</name>
        <dbReference type="ChEBI" id="CHEBI:57692"/>
    </cofactor>
</comment>
<evidence type="ECO:0000313" key="8">
    <source>
        <dbReference type="EMBL" id="LAC23004.1"/>
    </source>
</evidence>
<dbReference type="Pfam" id="PF02771">
    <property type="entry name" value="Acyl-CoA_dh_N"/>
    <property type="match status" value="1"/>
</dbReference>
<dbReference type="EMBL" id="IACT01003779">
    <property type="protein sequence ID" value="LAC23004.1"/>
    <property type="molecule type" value="mRNA"/>
</dbReference>
<organism evidence="8">
    <name type="scientific">Hirondellea gigas</name>
    <dbReference type="NCBI Taxonomy" id="1518452"/>
    <lineage>
        <taxon>Eukaryota</taxon>
        <taxon>Metazoa</taxon>
        <taxon>Ecdysozoa</taxon>
        <taxon>Arthropoda</taxon>
        <taxon>Crustacea</taxon>
        <taxon>Multicrustacea</taxon>
        <taxon>Malacostraca</taxon>
        <taxon>Eumalacostraca</taxon>
        <taxon>Peracarida</taxon>
        <taxon>Amphipoda</taxon>
        <taxon>Amphilochidea</taxon>
        <taxon>Lysianassida</taxon>
        <taxon>Lysianassidira</taxon>
        <taxon>Lysianassoidea</taxon>
        <taxon>Lysianassidae</taxon>
        <taxon>Hirondellea</taxon>
    </lineage>
</organism>
<dbReference type="Gene3D" id="2.40.30.10">
    <property type="entry name" value="Translation factors"/>
    <property type="match status" value="1"/>
</dbReference>
<dbReference type="GO" id="GO:0016627">
    <property type="term" value="F:oxidoreductase activity, acting on the CH-CH group of donors"/>
    <property type="evidence" value="ECO:0007669"/>
    <property type="project" value="InterPro"/>
</dbReference>
<keyword evidence="3 6" id="KW-0285">Flavoprotein</keyword>
<dbReference type="InterPro" id="IPR017927">
    <property type="entry name" value="FAD-bd_FR_type"/>
</dbReference>
<dbReference type="InterPro" id="IPR046373">
    <property type="entry name" value="Acyl-CoA_Oxase/DH_mid-dom_sf"/>
</dbReference>
<dbReference type="CDD" id="cd06183">
    <property type="entry name" value="cyt_b5_reduct_like"/>
    <property type="match status" value="1"/>
</dbReference>
<evidence type="ECO:0000256" key="3">
    <source>
        <dbReference type="ARBA" id="ARBA00022630"/>
    </source>
</evidence>
<dbReference type="PANTHER" id="PTHR19370">
    <property type="entry name" value="NADH-CYTOCHROME B5 REDUCTASE"/>
    <property type="match status" value="1"/>
</dbReference>
<reference evidence="8" key="1">
    <citation type="submission" date="2017-11" db="EMBL/GenBank/DDBJ databases">
        <title>The sensing device of the deep-sea amphipod.</title>
        <authorList>
            <person name="Kobayashi H."/>
            <person name="Nagahama T."/>
            <person name="Arai W."/>
            <person name="Sasagawa Y."/>
            <person name="Umeda M."/>
            <person name="Hayashi T."/>
            <person name="Nikaido I."/>
            <person name="Watanabe H."/>
            <person name="Oguri K."/>
            <person name="Kitazato H."/>
            <person name="Fujioka K."/>
            <person name="Kido Y."/>
            <person name="Takami H."/>
        </authorList>
    </citation>
    <scope>NUCLEOTIDE SEQUENCE</scope>
    <source>
        <tissue evidence="8">Whole body</tissue>
    </source>
</reference>
<dbReference type="SUPFAM" id="SSF56645">
    <property type="entry name" value="Acyl-CoA dehydrogenase NM domain-like"/>
    <property type="match status" value="1"/>
</dbReference>